<sequence>MTTNHPATKNTRTRTTVAASAALGGGLLLALGAPLAASAHVTGTPSSTAEGSYTVITFSVGHGCEGSPTTRLTFTMPEGVDRVTPTVNPNWTIEKVVEDLPEPKKDSHGANLVDRDAKVVYTAVTPLADGFRDTIELQVRLPEDAAGETLAFPVLQECEVGSTDWANLPTDDGSEPESPAPVVVVTAAEEGGDGHGGHGASASDEAGTVGDADASGDSDASAASSSDPLARWLGVGGLVVGAAGVVFALVTRRKTAA</sequence>
<protein>
    <submittedName>
        <fullName evidence="5">DUF1775 domain-containing protein</fullName>
    </submittedName>
</protein>
<evidence type="ECO:0000313" key="6">
    <source>
        <dbReference type="Proteomes" id="UP000291259"/>
    </source>
</evidence>
<keyword evidence="2" id="KW-1133">Transmembrane helix</keyword>
<evidence type="ECO:0000313" key="5">
    <source>
        <dbReference type="EMBL" id="QAY72532.1"/>
    </source>
</evidence>
<dbReference type="RefSeq" id="WP_129188849.1">
    <property type="nucleotide sequence ID" value="NZ_CP035491.1"/>
</dbReference>
<dbReference type="AlphaFoldDB" id="A0A4P6F9G2"/>
<dbReference type="EMBL" id="CP035491">
    <property type="protein sequence ID" value="QAY72532.1"/>
    <property type="molecule type" value="Genomic_DNA"/>
</dbReference>
<feature type="compositionally biased region" description="Low complexity" evidence="1">
    <location>
        <begin position="200"/>
        <end position="225"/>
    </location>
</feature>
<evidence type="ECO:0000256" key="1">
    <source>
        <dbReference type="SAM" id="MobiDB-lite"/>
    </source>
</evidence>
<organism evidence="5 6">
    <name type="scientific">Agromyces protaetiae</name>
    <dbReference type="NCBI Taxonomy" id="2509455"/>
    <lineage>
        <taxon>Bacteria</taxon>
        <taxon>Bacillati</taxon>
        <taxon>Actinomycetota</taxon>
        <taxon>Actinomycetes</taxon>
        <taxon>Micrococcales</taxon>
        <taxon>Microbacteriaceae</taxon>
        <taxon>Agromyces</taxon>
    </lineage>
</organism>
<gene>
    <name evidence="5" type="ORF">ET445_03425</name>
</gene>
<evidence type="ECO:0000256" key="3">
    <source>
        <dbReference type="SAM" id="SignalP"/>
    </source>
</evidence>
<dbReference type="Gene3D" id="2.60.40.2230">
    <property type="entry name" value="Uncharacterised protein YcnI-like PF07987, DUF1775"/>
    <property type="match status" value="1"/>
</dbReference>
<feature type="chain" id="PRO_5020548728" evidence="3">
    <location>
        <begin position="40"/>
        <end position="257"/>
    </location>
</feature>
<proteinExistence type="predicted"/>
<accession>A0A4P6F9G2</accession>
<feature type="signal peptide" evidence="3">
    <location>
        <begin position="1"/>
        <end position="39"/>
    </location>
</feature>
<dbReference type="InterPro" id="IPR012533">
    <property type="entry name" value="YcnI-copper_dom"/>
</dbReference>
<dbReference type="KEGG" id="agf:ET445_03425"/>
<dbReference type="Pfam" id="PF07987">
    <property type="entry name" value="DUF1775"/>
    <property type="match status" value="1"/>
</dbReference>
<feature type="domain" description="YncI copper-binding" evidence="4">
    <location>
        <begin position="40"/>
        <end position="184"/>
    </location>
</feature>
<reference evidence="5 6" key="1">
    <citation type="submission" date="2019-01" db="EMBL/GenBank/DDBJ databases">
        <title>Genome sequencing of strain FW100M-8.</title>
        <authorList>
            <person name="Heo J."/>
            <person name="Kim S.-J."/>
            <person name="Kim J.-S."/>
            <person name="Hong S.-B."/>
            <person name="Kwon S.-W."/>
        </authorList>
    </citation>
    <scope>NUCLEOTIDE SEQUENCE [LARGE SCALE GENOMIC DNA]</scope>
    <source>
        <strain evidence="5 6">FW100M-8</strain>
    </source>
</reference>
<dbReference type="OrthoDB" id="9810871at2"/>
<dbReference type="CDD" id="cd08545">
    <property type="entry name" value="YcnI_like"/>
    <property type="match status" value="1"/>
</dbReference>
<feature type="transmembrane region" description="Helical" evidence="2">
    <location>
        <begin position="229"/>
        <end position="250"/>
    </location>
</feature>
<dbReference type="Proteomes" id="UP000291259">
    <property type="component" value="Chromosome"/>
</dbReference>
<evidence type="ECO:0000259" key="4">
    <source>
        <dbReference type="Pfam" id="PF07987"/>
    </source>
</evidence>
<keyword evidence="2" id="KW-0812">Transmembrane</keyword>
<keyword evidence="6" id="KW-1185">Reference proteome</keyword>
<keyword evidence="3" id="KW-0732">Signal</keyword>
<dbReference type="InterPro" id="IPR038507">
    <property type="entry name" value="YcnI-like_sf"/>
</dbReference>
<evidence type="ECO:0000256" key="2">
    <source>
        <dbReference type="SAM" id="Phobius"/>
    </source>
</evidence>
<feature type="region of interest" description="Disordered" evidence="1">
    <location>
        <begin position="189"/>
        <end position="225"/>
    </location>
</feature>
<keyword evidence="2" id="KW-0472">Membrane</keyword>
<name>A0A4P6F9G2_9MICO</name>